<dbReference type="Pfam" id="PF00174">
    <property type="entry name" value="Oxidored_molyb"/>
    <property type="match status" value="1"/>
</dbReference>
<comment type="catalytic activity">
    <reaction evidence="5">
        <text>L-methionyl-[protein] + a quinone + H2O = L-methionyl-(R)-S-oxide-[protein] + a quinol</text>
        <dbReference type="Rhea" id="RHEA:51296"/>
        <dbReference type="Rhea" id="RHEA-COMP:12313"/>
        <dbReference type="Rhea" id="RHEA-COMP:12314"/>
        <dbReference type="ChEBI" id="CHEBI:15377"/>
        <dbReference type="ChEBI" id="CHEBI:16044"/>
        <dbReference type="ChEBI" id="CHEBI:24646"/>
        <dbReference type="ChEBI" id="CHEBI:45764"/>
        <dbReference type="ChEBI" id="CHEBI:132124"/>
    </reaction>
</comment>
<dbReference type="NCBIfam" id="NF003767">
    <property type="entry name" value="PRK05363.1"/>
    <property type="match status" value="1"/>
</dbReference>
<dbReference type="SUPFAM" id="SSF56524">
    <property type="entry name" value="Oxidoreductase molybdopterin-binding domain"/>
    <property type="match status" value="1"/>
</dbReference>
<name>A0A7D4NN62_9GAMM</name>
<keyword evidence="3 5" id="KW-0732">Signal</keyword>
<evidence type="ECO:0000256" key="1">
    <source>
        <dbReference type="ARBA" id="ARBA00022505"/>
    </source>
</evidence>
<organism evidence="7 8">
    <name type="scientific">Thiomicrorhabdus xiamenensis</name>
    <dbReference type="NCBI Taxonomy" id="2739063"/>
    <lineage>
        <taxon>Bacteria</taxon>
        <taxon>Pseudomonadati</taxon>
        <taxon>Pseudomonadota</taxon>
        <taxon>Gammaproteobacteria</taxon>
        <taxon>Thiotrichales</taxon>
        <taxon>Piscirickettsiaceae</taxon>
        <taxon>Thiomicrorhabdus</taxon>
    </lineage>
</organism>
<dbReference type="EMBL" id="CP054020">
    <property type="protein sequence ID" value="QKI88473.1"/>
    <property type="molecule type" value="Genomic_DNA"/>
</dbReference>
<dbReference type="PANTHER" id="PTHR43032">
    <property type="entry name" value="PROTEIN-METHIONINE-SULFOXIDE REDUCTASE"/>
    <property type="match status" value="1"/>
</dbReference>
<evidence type="ECO:0000259" key="6">
    <source>
        <dbReference type="Pfam" id="PF00174"/>
    </source>
</evidence>
<comment type="function">
    <text evidence="5">Part of the MsrPQ system that repairs oxidized periplasmic proteins containing methionine sulfoxide residues (Met-O), using respiratory chain electrons. Thus protects these proteins from oxidative-stress damage caused by reactive species of oxygen and chlorine generated by the host defense mechanisms. MsrPQ is essential for the maintenance of envelope integrity under bleach stress, rescuing a wide series of structurally unrelated periplasmic proteins from methionine oxidation. The catalytic subunit MsrP is non-stereospecific, being able to reduce both (R-) and (S-) diastereoisomers of methionine sulfoxide.</text>
</comment>
<comment type="cofactor">
    <cofactor evidence="5">
        <name>Mo-molybdopterin</name>
        <dbReference type="ChEBI" id="CHEBI:71302"/>
    </cofactor>
    <text evidence="5">Binds 1 Mo-molybdopterin (Mo-MPT) cofactor per subunit.</text>
</comment>
<dbReference type="InterPro" id="IPR036374">
    <property type="entry name" value="OxRdtase_Mopterin-bd_sf"/>
</dbReference>
<feature type="binding site" evidence="5">
    <location>
        <position position="212"/>
    </location>
    <ligand>
        <name>Mo-molybdopterin</name>
        <dbReference type="ChEBI" id="CHEBI:71302"/>
    </ligand>
</feature>
<proteinExistence type="inferred from homology"/>
<comment type="similarity">
    <text evidence="5">Belongs to the MsrP family.</text>
</comment>
<dbReference type="Proteomes" id="UP000504724">
    <property type="component" value="Chromosome"/>
</dbReference>
<evidence type="ECO:0000313" key="8">
    <source>
        <dbReference type="Proteomes" id="UP000504724"/>
    </source>
</evidence>
<dbReference type="GO" id="GO:0030091">
    <property type="term" value="P:protein repair"/>
    <property type="evidence" value="ECO:0007669"/>
    <property type="project" value="UniProtKB-UniRule"/>
</dbReference>
<comment type="subunit">
    <text evidence="5">Heterodimer of a catalytic subunit (MsrP) and a heme-binding subunit (MsrQ).</text>
</comment>
<gene>
    <name evidence="5 7" type="primary">msrP</name>
    <name evidence="7" type="ORF">HQN79_02220</name>
</gene>
<keyword evidence="2 5" id="KW-0479">Metal-binding</keyword>
<sequence>MSHLKESDITPQEWFLNRRQLLRTIGAAGLLSTPLNAFADSSLRFQPNPQYRPDLKLTDAEHALHYNNFYELGTDKSDPYRNADRLITDNWQVRIEGECAKPQTFDMDDLLAIEQEERIYRFRCVEGWSMVVPWIGFPLSKLLNKVEPTSKAKYVEFISILDRKNLPGQRFNILDWPYREGLRIDEAMHPLTLMATGLYGEALQNQSGAPLRLIVPWKYGFKSSKSIVTIRLVEKQPISSWMQATPSEYGFYSNVNPQVPHRRWSQAKERPLGSFFKKKTLMFNGYADEVASLYSGMDLRRYF</sequence>
<keyword evidence="1 5" id="KW-0500">Molybdenum</keyword>
<dbReference type="InterPro" id="IPR000572">
    <property type="entry name" value="OxRdtase_Mopterin-bd_dom"/>
</dbReference>
<dbReference type="RefSeq" id="WP_173284071.1">
    <property type="nucleotide sequence ID" value="NZ_CP054020.1"/>
</dbReference>
<accession>A0A7D4NN62</accession>
<dbReference type="EC" id="1.8.5.-" evidence="5"/>
<reference evidence="7 8" key="1">
    <citation type="submission" date="2020-05" db="EMBL/GenBank/DDBJ databases">
        <title>Thiomicrorhabdus sediminis sp.nov. and Thiomicrorhabdus xiamenensis sp.nov., novel sulfur-oxidizing bacteria isolated from coastal sediment.</title>
        <authorList>
            <person name="Liu X."/>
        </authorList>
    </citation>
    <scope>NUCLEOTIDE SEQUENCE [LARGE SCALE GENOMIC DNA]</scope>
    <source>
        <strain evidence="7 8">G2</strain>
    </source>
</reference>
<dbReference type="HAMAP" id="MF_01206">
    <property type="entry name" value="MsrP"/>
    <property type="match status" value="1"/>
</dbReference>
<evidence type="ECO:0000256" key="2">
    <source>
        <dbReference type="ARBA" id="ARBA00022723"/>
    </source>
</evidence>
<feature type="binding site" evidence="5">
    <location>
        <begin position="223"/>
        <end position="225"/>
    </location>
    <ligand>
        <name>Mo-molybdopterin</name>
        <dbReference type="ChEBI" id="CHEBI:71302"/>
    </ligand>
</feature>
<evidence type="ECO:0000313" key="7">
    <source>
        <dbReference type="EMBL" id="QKI88473.1"/>
    </source>
</evidence>
<feature type="domain" description="Oxidoreductase molybdopterin-binding" evidence="6">
    <location>
        <begin position="88"/>
        <end position="240"/>
    </location>
</feature>
<dbReference type="InterPro" id="IPR022867">
    <property type="entry name" value="MsrP"/>
</dbReference>
<dbReference type="KEGG" id="txa:HQN79_02220"/>
<comment type="caution">
    <text evidence="5">Lacks conserved residue(s) required for the propagation of feature annotation.</text>
</comment>
<keyword evidence="8" id="KW-1185">Reference proteome</keyword>
<dbReference type="Gene3D" id="3.90.420.10">
    <property type="entry name" value="Oxidoreductase, molybdopterin-binding domain"/>
    <property type="match status" value="1"/>
</dbReference>
<dbReference type="AlphaFoldDB" id="A0A7D4NN62"/>
<evidence type="ECO:0000256" key="3">
    <source>
        <dbReference type="ARBA" id="ARBA00022729"/>
    </source>
</evidence>
<dbReference type="GO" id="GO:0046872">
    <property type="term" value="F:metal ion binding"/>
    <property type="evidence" value="ECO:0007669"/>
    <property type="project" value="UniProtKB-KW"/>
</dbReference>
<evidence type="ECO:0000256" key="4">
    <source>
        <dbReference type="ARBA" id="ARBA00023002"/>
    </source>
</evidence>
<dbReference type="GO" id="GO:0043546">
    <property type="term" value="F:molybdopterin cofactor binding"/>
    <property type="evidence" value="ECO:0007669"/>
    <property type="project" value="UniProtKB-UniRule"/>
</dbReference>
<dbReference type="GO" id="GO:0016672">
    <property type="term" value="F:oxidoreductase activity, acting on a sulfur group of donors, quinone or similar compound as acceptor"/>
    <property type="evidence" value="ECO:0007669"/>
    <property type="project" value="UniProtKB-UniRule"/>
</dbReference>
<feature type="binding site" evidence="5">
    <location>
        <position position="67"/>
    </location>
    <ligand>
        <name>Mo-molybdopterin</name>
        <dbReference type="ChEBI" id="CHEBI:71302"/>
    </ligand>
</feature>
<feature type="binding site" evidence="5">
    <location>
        <position position="159"/>
    </location>
    <ligand>
        <name>Mo-molybdopterin</name>
        <dbReference type="ChEBI" id="CHEBI:71302"/>
    </ligand>
</feature>
<feature type="binding site" evidence="5">
    <location>
        <position position="124"/>
    </location>
    <ligand>
        <name>Mo-molybdopterin</name>
        <dbReference type="ChEBI" id="CHEBI:71302"/>
    </ligand>
    <ligandPart>
        <name>Mo</name>
        <dbReference type="ChEBI" id="CHEBI:28685"/>
    </ligandPart>
</feature>
<evidence type="ECO:0000256" key="5">
    <source>
        <dbReference type="HAMAP-Rule" id="MF_01206"/>
    </source>
</evidence>
<feature type="binding site" evidence="5">
    <location>
        <begin position="70"/>
        <end position="71"/>
    </location>
    <ligand>
        <name>Mo-molybdopterin</name>
        <dbReference type="ChEBI" id="CHEBI:71302"/>
    </ligand>
</feature>
<dbReference type="PANTHER" id="PTHR43032:SF3">
    <property type="entry name" value="PROTEIN-METHIONINE-SULFOXIDE REDUCTASE CATALYTIC SUBUNIT MSRP"/>
    <property type="match status" value="1"/>
</dbReference>
<protein>
    <recommendedName>
        <fullName evidence="5">Protein-methionine-sulfoxide reductase catalytic subunit MsrP</fullName>
        <ecNumber evidence="5">1.8.5.-</ecNumber>
    </recommendedName>
</protein>
<keyword evidence="4 5" id="KW-0560">Oxidoreductase</keyword>
<comment type="catalytic activity">
    <reaction evidence="5">
        <text>L-methionyl-[protein] + a quinone + H2O = L-methionyl-(S)-S-oxide-[protein] + a quinol</text>
        <dbReference type="Rhea" id="RHEA:51292"/>
        <dbReference type="Rhea" id="RHEA-COMP:12313"/>
        <dbReference type="Rhea" id="RHEA-COMP:12315"/>
        <dbReference type="ChEBI" id="CHEBI:15377"/>
        <dbReference type="ChEBI" id="CHEBI:16044"/>
        <dbReference type="ChEBI" id="CHEBI:24646"/>
        <dbReference type="ChEBI" id="CHEBI:44120"/>
        <dbReference type="ChEBI" id="CHEBI:132124"/>
    </reaction>
</comment>